<evidence type="ECO:0000256" key="11">
    <source>
        <dbReference type="PROSITE-ProRule" id="PRU00469"/>
    </source>
</evidence>
<evidence type="ECO:0000313" key="15">
    <source>
        <dbReference type="Proteomes" id="UP000594260"/>
    </source>
</evidence>
<evidence type="ECO:0000259" key="13">
    <source>
        <dbReference type="PROSITE" id="PS51134"/>
    </source>
</evidence>
<feature type="compositionally biased region" description="Acidic residues" evidence="12">
    <location>
        <begin position="562"/>
        <end position="579"/>
    </location>
</feature>
<dbReference type="Gene3D" id="1.20.5.650">
    <property type="entry name" value="Single helix bin"/>
    <property type="match status" value="1"/>
</dbReference>
<feature type="compositionally biased region" description="Basic and acidic residues" evidence="12">
    <location>
        <begin position="527"/>
        <end position="538"/>
    </location>
</feature>
<keyword evidence="6" id="KW-0805">Transcription regulation</keyword>
<feature type="region of interest" description="Disordered" evidence="12">
    <location>
        <begin position="453"/>
        <end position="487"/>
    </location>
</feature>
<dbReference type="CDD" id="cd20554">
    <property type="entry name" value="CYCLIN_TFIIIB90_rpt2"/>
    <property type="match status" value="1"/>
</dbReference>
<dbReference type="GO" id="GO:0070897">
    <property type="term" value="P:transcription preinitiation complex assembly"/>
    <property type="evidence" value="ECO:0007669"/>
    <property type="project" value="InterPro"/>
</dbReference>
<keyword evidence="5" id="KW-0862">Zinc</keyword>
<evidence type="ECO:0000256" key="1">
    <source>
        <dbReference type="ARBA" id="ARBA00004123"/>
    </source>
</evidence>
<comment type="subcellular location">
    <subcellularLocation>
        <location evidence="1">Nucleus</location>
    </subcellularLocation>
</comment>
<dbReference type="Gene3D" id="1.10.472.10">
    <property type="entry name" value="Cyclin-like"/>
    <property type="match status" value="2"/>
</dbReference>
<dbReference type="GO" id="GO:0008270">
    <property type="term" value="F:zinc ion binding"/>
    <property type="evidence" value="ECO:0007669"/>
    <property type="project" value="UniProtKB-KW"/>
</dbReference>
<accession>A0A7M7J6P5</accession>
<keyword evidence="7" id="KW-0010">Activator</keyword>
<evidence type="ECO:0000256" key="8">
    <source>
        <dbReference type="ARBA" id="ARBA00023163"/>
    </source>
</evidence>
<dbReference type="KEGG" id="vde:111244445"/>
<feature type="compositionally biased region" description="Basic and acidic residues" evidence="12">
    <location>
        <begin position="551"/>
        <end position="561"/>
    </location>
</feature>
<sequence>MCDSSRCTECGSSAIIEDRQQGHAVCRDCGAVVENSFIVSEVQFEETSGGGVRALGSIVGPGGISQVGGINGVSGRDERRRWRLVRARDEVHRISSAVNFTDDAVTHATNFYSMALDRGLTRGIQWIKSLSTCIYIVARIRNMPVMLLDISDAAQVNVWDLGQVYNKFVRELQITIPIQDPSTLIMRFAQQLELGEVLHRVINTAVRICQRMNRDWMHYGRRPAGLCGAALLAACRYHGFNRTFEEFADMVCMSTSTLRLRLKEFADTSAGKMEMGAFLKADDNDIPEELLPPVSKTHKRMEEQSIDEDLLEETRRFQEKMEELIECRQMEVAMRFANSAKDDEVRRRFELTEEEMDILTEQISASAVETIIDSCGEEMPTREGALAEGGLSSTGDPVQRLEDYVVPEHRDDDSFSDVDDEEINGYLLKPEEIVRKTKKWVQENLQFLKKAREKEQKKKEEEAQRIKQGRKKPAPRKRRNDPTKQLHDIIEAKASGKINYDILAKLTSDFDSTAAPITSKRMRGPTLKKEESKRELKQDLKEIHSLVTDIKQDMKVKHDPEPQEDYDLDDIESEDDEIQQPDLLSASQMMAKEMGVDYGDDEEY</sequence>
<evidence type="ECO:0000256" key="5">
    <source>
        <dbReference type="ARBA" id="ARBA00022833"/>
    </source>
</evidence>
<dbReference type="Gene3D" id="2.20.25.10">
    <property type="match status" value="1"/>
</dbReference>
<keyword evidence="4 11" id="KW-0863">Zinc-finger</keyword>
<evidence type="ECO:0000256" key="6">
    <source>
        <dbReference type="ARBA" id="ARBA00023015"/>
    </source>
</evidence>
<evidence type="ECO:0000256" key="10">
    <source>
        <dbReference type="ARBA" id="ARBA00031009"/>
    </source>
</evidence>
<dbReference type="Pfam" id="PF00382">
    <property type="entry name" value="TFIIB"/>
    <property type="match status" value="2"/>
</dbReference>
<dbReference type="Proteomes" id="UP000594260">
    <property type="component" value="Unplaced"/>
</dbReference>
<feature type="domain" description="TFIIB-type" evidence="13">
    <location>
        <begin position="3"/>
        <end position="34"/>
    </location>
</feature>
<dbReference type="InterPro" id="IPR011665">
    <property type="entry name" value="BRF1_TBP-bd_dom"/>
</dbReference>
<dbReference type="GO" id="GO:0097550">
    <property type="term" value="C:transcription preinitiation complex"/>
    <property type="evidence" value="ECO:0007669"/>
    <property type="project" value="TreeGrafter"/>
</dbReference>
<dbReference type="EnsemblMetazoa" id="XM_022791603">
    <property type="protein sequence ID" value="XP_022647338"/>
    <property type="gene ID" value="LOC111244445"/>
</dbReference>
<dbReference type="SMART" id="SM00385">
    <property type="entry name" value="CYCLIN"/>
    <property type="match status" value="2"/>
</dbReference>
<evidence type="ECO:0000256" key="9">
    <source>
        <dbReference type="ARBA" id="ARBA00023242"/>
    </source>
</evidence>
<feature type="region of interest" description="Disordered" evidence="12">
    <location>
        <begin position="515"/>
        <end position="538"/>
    </location>
</feature>
<dbReference type="Pfam" id="PF08271">
    <property type="entry name" value="Zn_Ribbon_TF"/>
    <property type="match status" value="1"/>
</dbReference>
<dbReference type="InterPro" id="IPR000812">
    <property type="entry name" value="TFIIB"/>
</dbReference>
<dbReference type="GeneID" id="111244445"/>
<dbReference type="InterPro" id="IPR013763">
    <property type="entry name" value="Cyclin-like_dom"/>
</dbReference>
<keyword evidence="9" id="KW-0539">Nucleus</keyword>
<dbReference type="PANTHER" id="PTHR11618">
    <property type="entry name" value="TRANSCRIPTION INITIATION FACTOR IIB-RELATED"/>
    <property type="match status" value="1"/>
</dbReference>
<proteinExistence type="inferred from homology"/>
<dbReference type="GO" id="GO:0005634">
    <property type="term" value="C:nucleus"/>
    <property type="evidence" value="ECO:0007669"/>
    <property type="project" value="UniProtKB-SubCell"/>
</dbReference>
<dbReference type="RefSeq" id="XP_022647338.1">
    <property type="nucleotide sequence ID" value="XM_022791603.1"/>
</dbReference>
<dbReference type="SUPFAM" id="SSF47954">
    <property type="entry name" value="Cyclin-like"/>
    <property type="match status" value="2"/>
</dbReference>
<comment type="similarity">
    <text evidence="2">Belongs to the TFIIB family.</text>
</comment>
<dbReference type="InterPro" id="IPR036915">
    <property type="entry name" value="Cyclin-like_sf"/>
</dbReference>
<dbReference type="SUPFAM" id="SSF57783">
    <property type="entry name" value="Zinc beta-ribbon"/>
    <property type="match status" value="1"/>
</dbReference>
<organism evidence="14 15">
    <name type="scientific">Varroa destructor</name>
    <name type="common">Honeybee mite</name>
    <dbReference type="NCBI Taxonomy" id="109461"/>
    <lineage>
        <taxon>Eukaryota</taxon>
        <taxon>Metazoa</taxon>
        <taxon>Ecdysozoa</taxon>
        <taxon>Arthropoda</taxon>
        <taxon>Chelicerata</taxon>
        <taxon>Arachnida</taxon>
        <taxon>Acari</taxon>
        <taxon>Parasitiformes</taxon>
        <taxon>Mesostigmata</taxon>
        <taxon>Gamasina</taxon>
        <taxon>Dermanyssoidea</taxon>
        <taxon>Varroidae</taxon>
        <taxon>Varroa</taxon>
    </lineage>
</organism>
<evidence type="ECO:0000256" key="12">
    <source>
        <dbReference type="SAM" id="MobiDB-lite"/>
    </source>
</evidence>
<feature type="compositionally biased region" description="Basic residues" evidence="12">
    <location>
        <begin position="467"/>
        <end position="479"/>
    </location>
</feature>
<dbReference type="AlphaFoldDB" id="A0A7M7J6P5"/>
<dbReference type="InterPro" id="IPR013137">
    <property type="entry name" value="Znf_TFIIB"/>
</dbReference>
<dbReference type="Pfam" id="PF07741">
    <property type="entry name" value="BRF1"/>
    <property type="match status" value="1"/>
</dbReference>
<keyword evidence="3" id="KW-0479">Metal-binding</keyword>
<feature type="compositionally biased region" description="Basic and acidic residues" evidence="12">
    <location>
        <begin position="453"/>
        <end position="465"/>
    </location>
</feature>
<evidence type="ECO:0000256" key="4">
    <source>
        <dbReference type="ARBA" id="ARBA00022771"/>
    </source>
</evidence>
<reference evidence="14" key="1">
    <citation type="submission" date="2021-01" db="UniProtKB">
        <authorList>
            <consortium name="EnsemblMetazoa"/>
        </authorList>
    </citation>
    <scope>IDENTIFICATION</scope>
</reference>
<name>A0A7M7J6P5_VARDE</name>
<dbReference type="InParanoid" id="A0A7M7J6P5"/>
<evidence type="ECO:0000313" key="14">
    <source>
        <dbReference type="EnsemblMetazoa" id="XP_022647338"/>
    </source>
</evidence>
<dbReference type="GO" id="GO:0000126">
    <property type="term" value="C:transcription factor TFIIIB complex"/>
    <property type="evidence" value="ECO:0007669"/>
    <property type="project" value="TreeGrafter"/>
</dbReference>
<keyword evidence="15" id="KW-1185">Reference proteome</keyword>
<dbReference type="GO" id="GO:0017025">
    <property type="term" value="F:TBP-class protein binding"/>
    <property type="evidence" value="ECO:0007669"/>
    <property type="project" value="InterPro"/>
</dbReference>
<dbReference type="InterPro" id="IPR013150">
    <property type="entry name" value="TFIIB_cyclin"/>
</dbReference>
<evidence type="ECO:0000256" key="2">
    <source>
        <dbReference type="ARBA" id="ARBA00010857"/>
    </source>
</evidence>
<dbReference type="PROSITE" id="PS51134">
    <property type="entry name" value="ZF_TFIIB"/>
    <property type="match status" value="1"/>
</dbReference>
<dbReference type="GO" id="GO:0001006">
    <property type="term" value="F:RNA polymerase III type 3 promoter sequence-specific DNA binding"/>
    <property type="evidence" value="ECO:0007669"/>
    <property type="project" value="TreeGrafter"/>
</dbReference>
<feature type="region of interest" description="Disordered" evidence="12">
    <location>
        <begin position="551"/>
        <end position="586"/>
    </location>
</feature>
<dbReference type="PRINTS" id="PR00685">
    <property type="entry name" value="TIFACTORIIB"/>
</dbReference>
<keyword evidence="8" id="KW-0804">Transcription</keyword>
<evidence type="ECO:0000256" key="7">
    <source>
        <dbReference type="ARBA" id="ARBA00023159"/>
    </source>
</evidence>
<dbReference type="FunFam" id="1.10.472.10:FF:000002">
    <property type="entry name" value="Transcription factor IIIB 90 kDa subunit"/>
    <property type="match status" value="1"/>
</dbReference>
<dbReference type="PANTHER" id="PTHR11618:SF4">
    <property type="entry name" value="TRANSCRIPTION FACTOR IIIB 90 KDA SUBUNIT"/>
    <property type="match status" value="1"/>
</dbReference>
<dbReference type="OrthoDB" id="511529at2759"/>
<evidence type="ECO:0000256" key="3">
    <source>
        <dbReference type="ARBA" id="ARBA00022723"/>
    </source>
</evidence>
<dbReference type="GO" id="GO:0000995">
    <property type="term" value="F:RNA polymerase III general transcription initiation factor activity"/>
    <property type="evidence" value="ECO:0007669"/>
    <property type="project" value="TreeGrafter"/>
</dbReference>
<protein>
    <recommendedName>
        <fullName evidence="10">B-related factor 1</fullName>
    </recommendedName>
</protein>